<evidence type="ECO:0000313" key="2">
    <source>
        <dbReference type="EMBL" id="KAK7392297.1"/>
    </source>
</evidence>
<dbReference type="PANTHER" id="PTHR31676:SF114">
    <property type="entry name" value="DUF538 FAMILY PROTEIN"/>
    <property type="match status" value="1"/>
</dbReference>
<accession>A0AAN9SAC3</accession>
<dbReference type="AlphaFoldDB" id="A0AAN9SAC3"/>
<keyword evidence="3" id="KW-1185">Reference proteome</keyword>
<sequence>MMSWVSFVWMVVVCLTAPCALSQPKKLSAYDVLMEYGFPVGLLPKGALGYSLNRETGEFAVYFEGTCSFEIESYTLKYKSTITGVISKGRLYNLKGVTVKVLLLWLNIVEVDLQGDDVQFSVGIASANFGVQNFLVSPQCGCGFDCKTLPLHGHVSSF</sequence>
<evidence type="ECO:0000256" key="1">
    <source>
        <dbReference type="SAM" id="SignalP"/>
    </source>
</evidence>
<dbReference type="SUPFAM" id="SSF141562">
    <property type="entry name" value="At5g01610-like"/>
    <property type="match status" value="1"/>
</dbReference>
<feature type="signal peptide" evidence="1">
    <location>
        <begin position="1"/>
        <end position="22"/>
    </location>
</feature>
<dbReference type="Gene3D" id="2.30.240.10">
    <property type="entry name" value="At5g01610-like"/>
    <property type="match status" value="1"/>
</dbReference>
<feature type="chain" id="PRO_5043033492" evidence="1">
    <location>
        <begin position="23"/>
        <end position="158"/>
    </location>
</feature>
<keyword evidence="1" id="KW-0732">Signal</keyword>
<dbReference type="InterPro" id="IPR036758">
    <property type="entry name" value="At5g01610-like"/>
</dbReference>
<dbReference type="InterPro" id="IPR007493">
    <property type="entry name" value="DUF538"/>
</dbReference>
<gene>
    <name evidence="2" type="ORF">VNO78_20731</name>
</gene>
<dbReference type="EMBL" id="JAYMYS010000005">
    <property type="protein sequence ID" value="KAK7392297.1"/>
    <property type="molecule type" value="Genomic_DNA"/>
</dbReference>
<reference evidence="2 3" key="1">
    <citation type="submission" date="2024-01" db="EMBL/GenBank/DDBJ databases">
        <title>The genomes of 5 underutilized Papilionoideae crops provide insights into root nodulation and disease resistanc.</title>
        <authorList>
            <person name="Jiang F."/>
        </authorList>
    </citation>
    <scope>NUCLEOTIDE SEQUENCE [LARGE SCALE GENOMIC DNA]</scope>
    <source>
        <strain evidence="2">DUOXIRENSHENG_FW03</strain>
        <tissue evidence="2">Leaves</tissue>
    </source>
</reference>
<proteinExistence type="predicted"/>
<dbReference type="PANTHER" id="PTHR31676">
    <property type="entry name" value="T31J12.3 PROTEIN-RELATED"/>
    <property type="match status" value="1"/>
</dbReference>
<name>A0AAN9SAC3_PSOTE</name>
<evidence type="ECO:0000313" key="3">
    <source>
        <dbReference type="Proteomes" id="UP001386955"/>
    </source>
</evidence>
<comment type="caution">
    <text evidence="2">The sequence shown here is derived from an EMBL/GenBank/DDBJ whole genome shotgun (WGS) entry which is preliminary data.</text>
</comment>
<dbReference type="Proteomes" id="UP001386955">
    <property type="component" value="Unassembled WGS sequence"/>
</dbReference>
<protein>
    <submittedName>
        <fullName evidence="2">Uncharacterized protein</fullName>
    </submittedName>
</protein>
<dbReference type="Pfam" id="PF04398">
    <property type="entry name" value="DUF538"/>
    <property type="match status" value="1"/>
</dbReference>
<organism evidence="2 3">
    <name type="scientific">Psophocarpus tetragonolobus</name>
    <name type="common">Winged bean</name>
    <name type="synonym">Dolichos tetragonolobus</name>
    <dbReference type="NCBI Taxonomy" id="3891"/>
    <lineage>
        <taxon>Eukaryota</taxon>
        <taxon>Viridiplantae</taxon>
        <taxon>Streptophyta</taxon>
        <taxon>Embryophyta</taxon>
        <taxon>Tracheophyta</taxon>
        <taxon>Spermatophyta</taxon>
        <taxon>Magnoliopsida</taxon>
        <taxon>eudicotyledons</taxon>
        <taxon>Gunneridae</taxon>
        <taxon>Pentapetalae</taxon>
        <taxon>rosids</taxon>
        <taxon>fabids</taxon>
        <taxon>Fabales</taxon>
        <taxon>Fabaceae</taxon>
        <taxon>Papilionoideae</taxon>
        <taxon>50 kb inversion clade</taxon>
        <taxon>NPAAA clade</taxon>
        <taxon>indigoferoid/millettioid clade</taxon>
        <taxon>Phaseoleae</taxon>
        <taxon>Psophocarpus</taxon>
    </lineage>
</organism>